<name>A0A089PAF8_CULPA</name>
<evidence type="ECO:0000256" key="6">
    <source>
        <dbReference type="ARBA" id="ARBA00022723"/>
    </source>
</evidence>
<evidence type="ECO:0000256" key="4">
    <source>
        <dbReference type="ARBA" id="ARBA00010617"/>
    </source>
</evidence>
<organism evidence="15">
    <name type="scientific">Culex pipiens pallens</name>
    <name type="common">Mosquito</name>
    <dbReference type="NCBI Taxonomy" id="42434"/>
    <lineage>
        <taxon>Eukaryota</taxon>
        <taxon>Metazoa</taxon>
        <taxon>Ecdysozoa</taxon>
        <taxon>Arthropoda</taxon>
        <taxon>Hexapoda</taxon>
        <taxon>Insecta</taxon>
        <taxon>Pterygota</taxon>
        <taxon>Neoptera</taxon>
        <taxon>Endopterygota</taxon>
        <taxon>Diptera</taxon>
        <taxon>Nematocera</taxon>
        <taxon>Culicoidea</taxon>
        <taxon>Culicidae</taxon>
        <taxon>Culicinae</taxon>
        <taxon>Culicini</taxon>
        <taxon>Culex</taxon>
        <taxon>Culex</taxon>
    </lineage>
</organism>
<keyword evidence="5 12" id="KW-0349">Heme</keyword>
<feature type="transmembrane region" description="Helical" evidence="14">
    <location>
        <begin position="6"/>
        <end position="22"/>
    </location>
</feature>
<dbReference type="GO" id="GO:0020037">
    <property type="term" value="F:heme binding"/>
    <property type="evidence" value="ECO:0007669"/>
    <property type="project" value="InterPro"/>
</dbReference>
<evidence type="ECO:0000256" key="2">
    <source>
        <dbReference type="ARBA" id="ARBA00004174"/>
    </source>
</evidence>
<keyword evidence="8" id="KW-0492">Microsome</keyword>
<evidence type="ECO:0000256" key="8">
    <source>
        <dbReference type="ARBA" id="ARBA00022848"/>
    </source>
</evidence>
<evidence type="ECO:0000256" key="5">
    <source>
        <dbReference type="ARBA" id="ARBA00022617"/>
    </source>
</evidence>
<evidence type="ECO:0000256" key="7">
    <source>
        <dbReference type="ARBA" id="ARBA00022824"/>
    </source>
</evidence>
<dbReference type="PRINTS" id="PR00385">
    <property type="entry name" value="P450"/>
</dbReference>
<keyword evidence="6 12" id="KW-0479">Metal-binding</keyword>
<dbReference type="InterPro" id="IPR036396">
    <property type="entry name" value="Cyt_P450_sf"/>
</dbReference>
<dbReference type="PRINTS" id="PR00463">
    <property type="entry name" value="EP450I"/>
</dbReference>
<dbReference type="InterPro" id="IPR002401">
    <property type="entry name" value="Cyt_P450_E_grp-I"/>
</dbReference>
<proteinExistence type="evidence at transcript level"/>
<sequence>MLIEIVLVGALLYLVVSFFITRKELKRVAAYFGGPKPHPVLGNVLEFANKDLPDIFATMVGFHKLYGQDLVTWSLFNLNQISVTSAVNVEKILMAKKTQKSFLYSFVEPWLGQGLLISSGEKWFQRRKIITPTFHFKILEQFAAVFNKETDIMVQNLRKHVNGKEFDMYEYVTLMALDSICETSMGTCVNAQNNPLNRYVQNVKRMSILVILRTVSPLAGFPLLYNILHPAAWEQRGIIKELHHFTDSIIKSRRKQLSQEKHELVDFNMNEENLYSKRRMTFLDLLLNVTVEGKPLSDLDIREEVDTFMFEGHDTTTSGISFTIFQLAKHPDVQERVYDEVVSILGKDSTNKELTFQMLQDFRYLESVIKEAMRLFPPVPFIGRKLVDDIEMNGTTIKAGQDFLVPIYAIHRNPKVYPDPERFDPERFSDTAESRRGPYDYIPFSAGSRNCIGQRYAMMEMKTTLIKLIHNYKILPGESLRELRVKTDLVLRPDRGIPVKIMARN</sequence>
<dbReference type="InterPro" id="IPR050196">
    <property type="entry name" value="Cytochrome_P450_Monoox"/>
</dbReference>
<evidence type="ECO:0000256" key="10">
    <source>
        <dbReference type="ARBA" id="ARBA00023004"/>
    </source>
</evidence>
<keyword evidence="7" id="KW-0256">Endoplasmic reticulum</keyword>
<keyword evidence="10 12" id="KW-0408">Iron</keyword>
<keyword evidence="11 13" id="KW-0503">Monooxygenase</keyword>
<keyword evidence="9 13" id="KW-0560">Oxidoreductase</keyword>
<evidence type="ECO:0000256" key="12">
    <source>
        <dbReference type="PIRSR" id="PIRSR602401-1"/>
    </source>
</evidence>
<dbReference type="PANTHER" id="PTHR24291">
    <property type="entry name" value="CYTOCHROME P450 FAMILY 4"/>
    <property type="match status" value="1"/>
</dbReference>
<dbReference type="Pfam" id="PF00067">
    <property type="entry name" value="p450"/>
    <property type="match status" value="1"/>
</dbReference>
<evidence type="ECO:0000313" key="15">
    <source>
        <dbReference type="EMBL" id="AIQ78242.1"/>
    </source>
</evidence>
<dbReference type="GO" id="GO:0016705">
    <property type="term" value="F:oxidoreductase activity, acting on paired donors, with incorporation or reduction of molecular oxygen"/>
    <property type="evidence" value="ECO:0007669"/>
    <property type="project" value="InterPro"/>
</dbReference>
<dbReference type="GO" id="GO:0005789">
    <property type="term" value="C:endoplasmic reticulum membrane"/>
    <property type="evidence" value="ECO:0007669"/>
    <property type="project" value="UniProtKB-SubCell"/>
</dbReference>
<dbReference type="AlphaFoldDB" id="A0A089PAF8"/>
<accession>A0A089PAF8</accession>
<evidence type="ECO:0000256" key="3">
    <source>
        <dbReference type="ARBA" id="ARBA00004406"/>
    </source>
</evidence>
<evidence type="ECO:0000256" key="11">
    <source>
        <dbReference type="ARBA" id="ARBA00023033"/>
    </source>
</evidence>
<reference evidence="15" key="1">
    <citation type="submission" date="2014-06" db="EMBL/GenBank/DDBJ databases">
        <title>MiR-279-3p may involve in the deltamethrin resistance through targeting the CYP325BB1 in Culex pipiens pallens.</title>
        <authorList>
            <person name="Hu S."/>
            <person name="Yu J."/>
            <person name="Ma K."/>
            <person name="Guo Q."/>
            <person name="Wang W."/>
            <person name="Hu H."/>
            <person name="Fang F."/>
            <person name="Lei Z."/>
            <person name="Zou F."/>
            <person name="Lv Y."/>
            <person name="Zhu C."/>
            <person name="Shen B."/>
        </authorList>
    </citation>
    <scope>NUCLEOTIDE SEQUENCE</scope>
</reference>
<keyword evidence="14" id="KW-1133">Transmembrane helix</keyword>
<dbReference type="EMBL" id="KM056314">
    <property type="protein sequence ID" value="AIQ78242.1"/>
    <property type="molecule type" value="mRNA"/>
</dbReference>
<dbReference type="CDD" id="cd20628">
    <property type="entry name" value="CYP4"/>
    <property type="match status" value="1"/>
</dbReference>
<protein>
    <submittedName>
        <fullName evidence="15">Cytochrome P450 4h31</fullName>
    </submittedName>
</protein>
<feature type="binding site" description="axial binding residue" evidence="12">
    <location>
        <position position="451"/>
    </location>
    <ligand>
        <name>heme</name>
        <dbReference type="ChEBI" id="CHEBI:30413"/>
    </ligand>
    <ligandPart>
        <name>Fe</name>
        <dbReference type="ChEBI" id="CHEBI:18248"/>
    </ligandPart>
</feature>
<evidence type="ECO:0000256" key="1">
    <source>
        <dbReference type="ARBA" id="ARBA00001971"/>
    </source>
</evidence>
<dbReference type="GO" id="GO:0004497">
    <property type="term" value="F:monooxygenase activity"/>
    <property type="evidence" value="ECO:0007669"/>
    <property type="project" value="UniProtKB-KW"/>
</dbReference>
<dbReference type="PANTHER" id="PTHR24291:SF187">
    <property type="entry name" value="CYTOCHROME P450 4AE1-RELATED"/>
    <property type="match status" value="1"/>
</dbReference>
<evidence type="ECO:0000256" key="13">
    <source>
        <dbReference type="RuleBase" id="RU000461"/>
    </source>
</evidence>
<keyword evidence="14" id="KW-0812">Transmembrane</keyword>
<dbReference type="InterPro" id="IPR001128">
    <property type="entry name" value="Cyt_P450"/>
</dbReference>
<comment type="similarity">
    <text evidence="4 13">Belongs to the cytochrome P450 family.</text>
</comment>
<comment type="subcellular location">
    <subcellularLocation>
        <location evidence="3">Endoplasmic reticulum membrane</location>
        <topology evidence="3">Peripheral membrane protein</topology>
    </subcellularLocation>
    <subcellularLocation>
        <location evidence="2">Microsome membrane</location>
        <topology evidence="2">Peripheral membrane protein</topology>
    </subcellularLocation>
</comment>
<dbReference type="GO" id="GO:0005506">
    <property type="term" value="F:iron ion binding"/>
    <property type="evidence" value="ECO:0007669"/>
    <property type="project" value="InterPro"/>
</dbReference>
<dbReference type="PROSITE" id="PS00086">
    <property type="entry name" value="CYTOCHROME_P450"/>
    <property type="match status" value="1"/>
</dbReference>
<dbReference type="SUPFAM" id="SSF48264">
    <property type="entry name" value="Cytochrome P450"/>
    <property type="match status" value="1"/>
</dbReference>
<dbReference type="InterPro" id="IPR017972">
    <property type="entry name" value="Cyt_P450_CS"/>
</dbReference>
<keyword evidence="14" id="KW-0472">Membrane</keyword>
<dbReference type="Gene3D" id="1.10.630.10">
    <property type="entry name" value="Cytochrome P450"/>
    <property type="match status" value="1"/>
</dbReference>
<evidence type="ECO:0000256" key="14">
    <source>
        <dbReference type="SAM" id="Phobius"/>
    </source>
</evidence>
<evidence type="ECO:0000256" key="9">
    <source>
        <dbReference type="ARBA" id="ARBA00023002"/>
    </source>
</evidence>
<comment type="cofactor">
    <cofactor evidence="1 12">
        <name>heme</name>
        <dbReference type="ChEBI" id="CHEBI:30413"/>
    </cofactor>
</comment>
<dbReference type="FunFam" id="1.10.630.10:FF:000182">
    <property type="entry name" value="Cytochrome P450 3A4"/>
    <property type="match status" value="1"/>
</dbReference>